<keyword evidence="2" id="KW-1185">Reference proteome</keyword>
<organism evidence="1 2">
    <name type="scientific">Acanthoscelides obtectus</name>
    <name type="common">Bean weevil</name>
    <name type="synonym">Bruchus obtectus</name>
    <dbReference type="NCBI Taxonomy" id="200917"/>
    <lineage>
        <taxon>Eukaryota</taxon>
        <taxon>Metazoa</taxon>
        <taxon>Ecdysozoa</taxon>
        <taxon>Arthropoda</taxon>
        <taxon>Hexapoda</taxon>
        <taxon>Insecta</taxon>
        <taxon>Pterygota</taxon>
        <taxon>Neoptera</taxon>
        <taxon>Endopterygota</taxon>
        <taxon>Coleoptera</taxon>
        <taxon>Polyphaga</taxon>
        <taxon>Cucujiformia</taxon>
        <taxon>Chrysomeloidea</taxon>
        <taxon>Chrysomelidae</taxon>
        <taxon>Bruchinae</taxon>
        <taxon>Bruchini</taxon>
        <taxon>Acanthoscelides</taxon>
    </lineage>
</organism>
<protein>
    <submittedName>
        <fullName evidence="1">Uncharacterized protein</fullName>
    </submittedName>
</protein>
<dbReference type="OrthoDB" id="6769365at2759"/>
<sequence>SYVHGSRLLTPCSREVVEKKGKVEVKTSFKGINVAVMNEQSFYSWEDHTSQYKLNKITRRPYLKSVVEVHFTRGEITIQYRESFEGPFITLNFLNHKSFKTGIKMPNSVDVPRGINVERKQTIISRLGSIFPPNRLKFWESQPTVNKEEGAIIEDTD</sequence>
<comment type="caution">
    <text evidence="1">The sequence shown here is derived from an EMBL/GenBank/DDBJ whole genome shotgun (WGS) entry which is preliminary data.</text>
</comment>
<gene>
    <name evidence="1" type="ORF">ACAOBT_LOCUS10846</name>
</gene>
<evidence type="ECO:0000313" key="2">
    <source>
        <dbReference type="Proteomes" id="UP001152888"/>
    </source>
</evidence>
<dbReference type="AlphaFoldDB" id="A0A9P0PAC4"/>
<dbReference type="Proteomes" id="UP001152888">
    <property type="component" value="Unassembled WGS sequence"/>
</dbReference>
<feature type="non-terminal residue" evidence="1">
    <location>
        <position position="1"/>
    </location>
</feature>
<evidence type="ECO:0000313" key="1">
    <source>
        <dbReference type="EMBL" id="CAH1973990.1"/>
    </source>
</evidence>
<accession>A0A9P0PAC4</accession>
<dbReference type="EMBL" id="CAKOFQ010006817">
    <property type="protein sequence ID" value="CAH1973990.1"/>
    <property type="molecule type" value="Genomic_DNA"/>
</dbReference>
<reference evidence="1" key="1">
    <citation type="submission" date="2022-03" db="EMBL/GenBank/DDBJ databases">
        <authorList>
            <person name="Sayadi A."/>
        </authorList>
    </citation>
    <scope>NUCLEOTIDE SEQUENCE</scope>
</reference>
<name>A0A9P0PAC4_ACAOB</name>
<proteinExistence type="predicted"/>